<feature type="non-terminal residue" evidence="1">
    <location>
        <position position="1"/>
    </location>
</feature>
<comment type="caution">
    <text evidence="1">The sequence shown here is derived from an EMBL/GenBank/DDBJ whole genome shotgun (WGS) entry which is preliminary data.</text>
</comment>
<sequence length="60" mass="6846">TNLDKPHSELSTFDRDMVINMVSIQELNIGGSGKMMRKKPSNHKYENQRCSYDDQAMLAA</sequence>
<dbReference type="AlphaFoldDB" id="A0A699GXF2"/>
<gene>
    <name evidence="1" type="ORF">Tci_242104</name>
</gene>
<protein>
    <submittedName>
        <fullName evidence="1">Uncharacterized protein</fullName>
    </submittedName>
</protein>
<proteinExistence type="predicted"/>
<dbReference type="EMBL" id="BKCJ010069902">
    <property type="protein sequence ID" value="GEW70128.1"/>
    <property type="molecule type" value="Genomic_DNA"/>
</dbReference>
<name>A0A699GXF2_TANCI</name>
<organism evidence="1">
    <name type="scientific">Tanacetum cinerariifolium</name>
    <name type="common">Dalmatian daisy</name>
    <name type="synonym">Chrysanthemum cinerariifolium</name>
    <dbReference type="NCBI Taxonomy" id="118510"/>
    <lineage>
        <taxon>Eukaryota</taxon>
        <taxon>Viridiplantae</taxon>
        <taxon>Streptophyta</taxon>
        <taxon>Embryophyta</taxon>
        <taxon>Tracheophyta</taxon>
        <taxon>Spermatophyta</taxon>
        <taxon>Magnoliopsida</taxon>
        <taxon>eudicotyledons</taxon>
        <taxon>Gunneridae</taxon>
        <taxon>Pentapetalae</taxon>
        <taxon>asterids</taxon>
        <taxon>campanulids</taxon>
        <taxon>Asterales</taxon>
        <taxon>Asteraceae</taxon>
        <taxon>Asteroideae</taxon>
        <taxon>Anthemideae</taxon>
        <taxon>Anthemidinae</taxon>
        <taxon>Tanacetum</taxon>
    </lineage>
</organism>
<accession>A0A699GXF2</accession>
<evidence type="ECO:0000313" key="1">
    <source>
        <dbReference type="EMBL" id="GEW70128.1"/>
    </source>
</evidence>
<reference evidence="1" key="1">
    <citation type="journal article" date="2019" name="Sci. Rep.">
        <title>Draft genome of Tanacetum cinerariifolium, the natural source of mosquito coil.</title>
        <authorList>
            <person name="Yamashiro T."/>
            <person name="Shiraishi A."/>
            <person name="Satake H."/>
            <person name="Nakayama K."/>
        </authorList>
    </citation>
    <scope>NUCLEOTIDE SEQUENCE</scope>
</reference>